<dbReference type="InterPro" id="IPR036291">
    <property type="entry name" value="NAD(P)-bd_dom_sf"/>
</dbReference>
<gene>
    <name evidence="3" type="ORF">E2562_015033</name>
</gene>
<evidence type="ECO:0000256" key="1">
    <source>
        <dbReference type="ARBA" id="ARBA00006484"/>
    </source>
</evidence>
<dbReference type="SUPFAM" id="SSF51735">
    <property type="entry name" value="NAD(P)-binding Rossmann-fold domains"/>
    <property type="match status" value="1"/>
</dbReference>
<dbReference type="OrthoDB" id="47007at2759"/>
<evidence type="ECO:0000313" key="3">
    <source>
        <dbReference type="EMBL" id="KAF0924967.1"/>
    </source>
</evidence>
<organism evidence="3 4">
    <name type="scientific">Oryza meyeriana var. granulata</name>
    <dbReference type="NCBI Taxonomy" id="110450"/>
    <lineage>
        <taxon>Eukaryota</taxon>
        <taxon>Viridiplantae</taxon>
        <taxon>Streptophyta</taxon>
        <taxon>Embryophyta</taxon>
        <taxon>Tracheophyta</taxon>
        <taxon>Spermatophyta</taxon>
        <taxon>Magnoliopsida</taxon>
        <taxon>Liliopsida</taxon>
        <taxon>Poales</taxon>
        <taxon>Poaceae</taxon>
        <taxon>BOP clade</taxon>
        <taxon>Oryzoideae</taxon>
        <taxon>Oryzeae</taxon>
        <taxon>Oryzinae</taxon>
        <taxon>Oryza</taxon>
        <taxon>Oryza meyeriana</taxon>
    </lineage>
</organism>
<dbReference type="EMBL" id="SPHZ02000003">
    <property type="protein sequence ID" value="KAF0924967.1"/>
    <property type="molecule type" value="Genomic_DNA"/>
</dbReference>
<comment type="similarity">
    <text evidence="1">Belongs to the short-chain dehydrogenases/reductases (SDR) family.</text>
</comment>
<keyword evidence="4" id="KW-1185">Reference proteome</keyword>
<reference evidence="3 4" key="1">
    <citation type="submission" date="2019-11" db="EMBL/GenBank/DDBJ databases">
        <title>Whole genome sequence of Oryza granulata.</title>
        <authorList>
            <person name="Li W."/>
        </authorList>
    </citation>
    <scope>NUCLEOTIDE SEQUENCE [LARGE SCALE GENOMIC DNA]</scope>
    <source>
        <strain evidence="4">cv. Menghai</strain>
        <tissue evidence="3">Leaf</tissue>
    </source>
</reference>
<dbReference type="PANTHER" id="PTHR43391:SF73">
    <property type="entry name" value="OS04G0390800 PROTEIN"/>
    <property type="match status" value="1"/>
</dbReference>
<keyword evidence="2" id="KW-0560">Oxidoreductase</keyword>
<evidence type="ECO:0000313" key="4">
    <source>
        <dbReference type="Proteomes" id="UP000479710"/>
    </source>
</evidence>
<sequence>MQTWLGRDDAAQARQSGGAVRVALASWPTESSYMLTASLLGALLPEVVAGKVVLIADVSSSIGEYARRGAYLALGARREESLREVGNAALALGSPGVLVVPADVSSPDDCRKFVDDTMHPSSARAVVHAGHVLPGEEVRVRAAGRCTHAQGLD</sequence>
<dbReference type="GO" id="GO:0005829">
    <property type="term" value="C:cytosol"/>
    <property type="evidence" value="ECO:0007669"/>
    <property type="project" value="TreeGrafter"/>
</dbReference>
<dbReference type="Proteomes" id="UP000479710">
    <property type="component" value="Unassembled WGS sequence"/>
</dbReference>
<name>A0A6G1EJP7_9ORYZ</name>
<dbReference type="PANTHER" id="PTHR43391">
    <property type="entry name" value="RETINOL DEHYDROGENASE-RELATED"/>
    <property type="match status" value="1"/>
</dbReference>
<comment type="caution">
    <text evidence="3">The sequence shown here is derived from an EMBL/GenBank/DDBJ whole genome shotgun (WGS) entry which is preliminary data.</text>
</comment>
<accession>A0A6G1EJP7</accession>
<dbReference type="Gene3D" id="3.40.50.720">
    <property type="entry name" value="NAD(P)-binding Rossmann-like Domain"/>
    <property type="match status" value="1"/>
</dbReference>
<dbReference type="AlphaFoldDB" id="A0A6G1EJP7"/>
<dbReference type="GO" id="GO:0016491">
    <property type="term" value="F:oxidoreductase activity"/>
    <property type="evidence" value="ECO:0007669"/>
    <property type="project" value="UniProtKB-KW"/>
</dbReference>
<evidence type="ECO:0000256" key="2">
    <source>
        <dbReference type="ARBA" id="ARBA00023002"/>
    </source>
</evidence>
<proteinExistence type="inferred from homology"/>
<protein>
    <submittedName>
        <fullName evidence="3">Uncharacterized protein</fullName>
    </submittedName>
</protein>